<keyword evidence="9" id="KW-1185">Reference proteome</keyword>
<feature type="domain" description="Sushi" evidence="7">
    <location>
        <begin position="366"/>
        <end position="428"/>
    </location>
</feature>
<dbReference type="InterPro" id="IPR035976">
    <property type="entry name" value="Sushi/SCR/CCP_sf"/>
</dbReference>
<dbReference type="SUPFAM" id="SSF57535">
    <property type="entry name" value="Complement control module/SCR domain"/>
    <property type="match status" value="9"/>
</dbReference>
<feature type="domain" description="Sushi" evidence="7">
    <location>
        <begin position="303"/>
        <end position="362"/>
    </location>
</feature>
<dbReference type="Pfam" id="PF00084">
    <property type="entry name" value="Sushi"/>
    <property type="match status" value="9"/>
</dbReference>
<keyword evidence="2" id="KW-0732">Signal</keyword>
<feature type="domain" description="Sushi" evidence="7">
    <location>
        <begin position="486"/>
        <end position="545"/>
    </location>
</feature>
<evidence type="ECO:0000256" key="3">
    <source>
        <dbReference type="ARBA" id="ARBA00022737"/>
    </source>
</evidence>
<dbReference type="PROSITE" id="PS50923">
    <property type="entry name" value="SUSHI"/>
    <property type="match status" value="9"/>
</dbReference>
<proteinExistence type="predicted"/>
<evidence type="ECO:0000256" key="5">
    <source>
        <dbReference type="ARBA" id="ARBA00023180"/>
    </source>
</evidence>
<evidence type="ECO:0000259" key="7">
    <source>
        <dbReference type="PROSITE" id="PS50923"/>
    </source>
</evidence>
<evidence type="ECO:0000256" key="4">
    <source>
        <dbReference type="ARBA" id="ARBA00023157"/>
    </source>
</evidence>
<keyword evidence="1 6" id="KW-0768">Sushi</keyword>
<feature type="disulfide bond" evidence="6">
    <location>
        <begin position="576"/>
        <end position="603"/>
    </location>
</feature>
<keyword evidence="4 6" id="KW-1015">Disulfide bond</keyword>
<feature type="domain" description="Sushi" evidence="7">
    <location>
        <begin position="546"/>
        <end position="605"/>
    </location>
</feature>
<gene>
    <name evidence="8" type="primary">LOC114798211</name>
</gene>
<keyword evidence="3" id="KW-0677">Repeat</keyword>
<feature type="disulfide bond" evidence="6">
    <location>
        <begin position="41"/>
        <end position="68"/>
    </location>
</feature>
<dbReference type="SMART" id="SM00032">
    <property type="entry name" value="CCP"/>
    <property type="match status" value="9"/>
</dbReference>
<keyword evidence="5" id="KW-0325">Glycoprotein</keyword>
<dbReference type="FunFam" id="2.10.70.10:FF:000014">
    <property type="entry name" value="Membrane cofactor protein"/>
    <property type="match status" value="2"/>
</dbReference>
<comment type="caution">
    <text evidence="6">Lacks conserved residue(s) required for the propagation of feature annotation.</text>
</comment>
<feature type="domain" description="Sushi" evidence="7">
    <location>
        <begin position="429"/>
        <end position="485"/>
    </location>
</feature>
<feature type="disulfide bond" evidence="6">
    <location>
        <begin position="399"/>
        <end position="426"/>
    </location>
</feature>
<feature type="disulfide bond" evidence="6">
    <location>
        <begin position="333"/>
        <end position="360"/>
    </location>
</feature>
<feature type="domain" description="Sushi" evidence="7">
    <location>
        <begin position="243"/>
        <end position="299"/>
    </location>
</feature>
<feature type="disulfide bond" evidence="6">
    <location>
        <begin position="270"/>
        <end position="297"/>
    </location>
</feature>
<evidence type="ECO:0000313" key="8">
    <source>
        <dbReference type="Ensembl" id="ENSDCDP00010015303.1"/>
    </source>
</evidence>
<evidence type="ECO:0000256" key="1">
    <source>
        <dbReference type="ARBA" id="ARBA00022659"/>
    </source>
</evidence>
<dbReference type="InterPro" id="IPR050350">
    <property type="entry name" value="Compl-Cell_Adhes-Reg"/>
</dbReference>
<dbReference type="GeneTree" id="ENSGT00940000163310"/>
<organism evidence="8 9">
    <name type="scientific">Denticeps clupeoides</name>
    <name type="common">denticle herring</name>
    <dbReference type="NCBI Taxonomy" id="299321"/>
    <lineage>
        <taxon>Eukaryota</taxon>
        <taxon>Metazoa</taxon>
        <taxon>Chordata</taxon>
        <taxon>Craniata</taxon>
        <taxon>Vertebrata</taxon>
        <taxon>Euteleostomi</taxon>
        <taxon>Actinopterygii</taxon>
        <taxon>Neopterygii</taxon>
        <taxon>Teleostei</taxon>
        <taxon>Clupei</taxon>
        <taxon>Clupeiformes</taxon>
        <taxon>Denticipitoidei</taxon>
        <taxon>Denticipitidae</taxon>
        <taxon>Denticeps</taxon>
    </lineage>
</organism>
<evidence type="ECO:0000313" key="9">
    <source>
        <dbReference type="Proteomes" id="UP000694580"/>
    </source>
</evidence>
<dbReference type="CDD" id="cd00033">
    <property type="entry name" value="CCP"/>
    <property type="match status" value="9"/>
</dbReference>
<reference evidence="8 9" key="1">
    <citation type="submission" date="2020-06" db="EMBL/GenBank/DDBJ databases">
        <authorList>
            <consortium name="Wellcome Sanger Institute Data Sharing"/>
        </authorList>
    </citation>
    <scope>NUCLEOTIDE SEQUENCE [LARGE SCALE GENOMIC DNA]</scope>
</reference>
<dbReference type="PANTHER" id="PTHR19325">
    <property type="entry name" value="COMPLEMENT COMPONENT-RELATED SUSHI DOMAIN-CONTAINING"/>
    <property type="match status" value="1"/>
</dbReference>
<reference evidence="8" key="3">
    <citation type="submission" date="2025-09" db="UniProtKB">
        <authorList>
            <consortium name="Ensembl"/>
        </authorList>
    </citation>
    <scope>IDENTIFICATION</scope>
</reference>
<dbReference type="Ensembl" id="ENSDCDT00010016153.1">
    <property type="protein sequence ID" value="ENSDCDP00010015303.1"/>
    <property type="gene ID" value="ENSDCDG00010007010.1"/>
</dbReference>
<dbReference type="InterPro" id="IPR000436">
    <property type="entry name" value="Sushi_SCR_CCP_dom"/>
</dbReference>
<name>A0AAY4B2T1_9TELE</name>
<accession>A0AAY4B2T1</accession>
<reference evidence="8" key="2">
    <citation type="submission" date="2025-08" db="UniProtKB">
        <authorList>
            <consortium name="Ensembl"/>
        </authorList>
    </citation>
    <scope>IDENTIFICATION</scope>
</reference>
<sequence>FSGSQPADRCGAPLHYPNTQLEDLYLQHSDFSSGVQVAYKCRPGYTQTAGRRVVRCERGRWTELQMTCEKKSCGSAGDIPNGRFKYEGVLYGERAHAVCNRGYELIGDTFRECQSDATWSGQVPTCDGIPKQHCCCFFVSVSIQYHLIKDHNISVSIYFLTYGDTVSLACVEGHHLNGSAAVIKCDESGRWNPYFPKCLCKYKPSLFNTSNISNIFFLKKRLFNLYLFKCDDRPRCLSFLAGIKCPVIHIRNGRVRPQQVRFQTSVTISCDQGFRLIGAAKLSCLRSGSWTEAFPTCVPEGGPTCPVPVVDNAKRISGEASVYQPTHSVTFACLEGYVLSGSAQVTCGQDGQWQPELPGCKPPAANKCGATPRVPNTHPKIDLLHPAEFEPNARVVYKCDEGYIRAGGSSIIRCVNGKWTPVTLTCERKSCGNAGEIQNGRYVYEGVQFGDIVTAICDDGFEMVGRNFRTCLSSGWDGREPVCEAVQCPEPPEVANAEASGSMDGLYVYSSAISYRCRTGVLVGEGQIYCRKNGTWSAPPPQCKDIVCPNPNVKMASRVRGFKSKYVYNDVVTFVCSPKMRMQGARTVTCGPNGKWEPDLPKCLCKYPWRQSTLHPE</sequence>
<feature type="domain" description="Sushi" evidence="7">
    <location>
        <begin position="139"/>
        <end position="200"/>
    </location>
</feature>
<dbReference type="AlphaFoldDB" id="A0AAY4B2T1"/>
<evidence type="ECO:0000256" key="2">
    <source>
        <dbReference type="ARBA" id="ARBA00022729"/>
    </source>
</evidence>
<feature type="domain" description="Sushi" evidence="7">
    <location>
        <begin position="71"/>
        <end position="128"/>
    </location>
</feature>
<evidence type="ECO:0000256" key="6">
    <source>
        <dbReference type="PROSITE-ProRule" id="PRU00302"/>
    </source>
</evidence>
<dbReference type="Proteomes" id="UP000694580">
    <property type="component" value="Chromosome 10"/>
</dbReference>
<feature type="disulfide bond" evidence="6">
    <location>
        <begin position="99"/>
        <end position="126"/>
    </location>
</feature>
<protein>
    <recommendedName>
        <fullName evidence="7">Sushi domain-containing protein</fullName>
    </recommendedName>
</protein>
<feature type="domain" description="Sushi" evidence="7">
    <location>
        <begin position="8"/>
        <end position="70"/>
    </location>
</feature>
<dbReference type="PANTHER" id="PTHR19325:SF560">
    <property type="entry name" value="SUSHI, VON WILLEBRAND FACTOR TYPE A, EGF AND PENTRAXIN DOMAIN-CONTAINING PROTEIN 1"/>
    <property type="match status" value="1"/>
</dbReference>
<dbReference type="Gene3D" id="2.10.70.10">
    <property type="entry name" value="Complement Module, domain 1"/>
    <property type="match status" value="9"/>
</dbReference>